<keyword evidence="5 6" id="KW-0472">Membrane</keyword>
<evidence type="ECO:0000313" key="7">
    <source>
        <dbReference type="EMBL" id="TFH69243.1"/>
    </source>
</evidence>
<keyword evidence="8" id="KW-1185">Reference proteome</keyword>
<evidence type="ECO:0000256" key="6">
    <source>
        <dbReference type="RuleBase" id="RU363041"/>
    </source>
</evidence>
<feature type="transmembrane region" description="Helical" evidence="6">
    <location>
        <begin position="158"/>
        <end position="183"/>
    </location>
</feature>
<evidence type="ECO:0000313" key="8">
    <source>
        <dbReference type="Proteomes" id="UP000298133"/>
    </source>
</evidence>
<feature type="transmembrane region" description="Helical" evidence="6">
    <location>
        <begin position="219"/>
        <end position="239"/>
    </location>
</feature>
<proteinExistence type="inferred from homology"/>
<feature type="transmembrane region" description="Helical" evidence="6">
    <location>
        <begin position="98"/>
        <end position="123"/>
    </location>
</feature>
<comment type="subcellular location">
    <subcellularLocation>
        <location evidence="6">Cell membrane</location>
        <topology evidence="6">Multi-pass membrane protein</topology>
    </subcellularLocation>
    <subcellularLocation>
        <location evidence="1">Membrane</location>
        <topology evidence="1">Multi-pass membrane protein</topology>
    </subcellularLocation>
</comment>
<evidence type="ECO:0000256" key="3">
    <source>
        <dbReference type="ARBA" id="ARBA00022692"/>
    </source>
</evidence>
<name>A0A4Y8UPN9_9GAMM</name>
<feature type="transmembrane region" description="Helical" evidence="6">
    <location>
        <begin position="59"/>
        <end position="78"/>
    </location>
</feature>
<comment type="similarity">
    <text evidence="2 6">Belongs to the 4-toluene sulfonate uptake permease (TSUP) (TC 2.A.102) family.</text>
</comment>
<reference evidence="7 8" key="1">
    <citation type="submission" date="2019-03" db="EMBL/GenBank/DDBJ databases">
        <title>Draft genome of Gammaproteobacteria bacterium LSUCC0057, a member of the SAR92 clade.</title>
        <authorList>
            <person name="Lanclos V.C."/>
            <person name="Doiron C."/>
            <person name="Henson M.W."/>
            <person name="Thrash J.C."/>
        </authorList>
    </citation>
    <scope>NUCLEOTIDE SEQUENCE [LARGE SCALE GENOMIC DNA]</scope>
    <source>
        <strain evidence="7 8">LSUCC0057</strain>
    </source>
</reference>
<feature type="transmembrane region" description="Helical" evidence="6">
    <location>
        <begin position="130"/>
        <end position="146"/>
    </location>
</feature>
<dbReference type="EMBL" id="SPIA01000001">
    <property type="protein sequence ID" value="TFH69243.1"/>
    <property type="molecule type" value="Genomic_DNA"/>
</dbReference>
<sequence length="274" mass="30139">MTTAQLFAQPLATLASFAAWQLVAMAAIFIWSGFVRSGLGFGGSLFTLPLLLLVHNDPLFFLPIISQHLLFFAALTVAQSQLKQRRAASESNSHNSVHWQFVTIALAVMLLPKLAGVIGLIILPTEIMNVVIFSLISLYALTYIFNRPFTSNSRFIDVVLLTLGAYISGISLIGGPLIIAVALRYIAPFQFRDTLFVIWFVLVSIKMSAFYLAGVELHWQLSTLLLPIAAIGHVVGLRFHQRLVKNDNRAFFKVIGWALLSVSTLGVARALLAL</sequence>
<dbReference type="OrthoDB" id="9783137at2"/>
<dbReference type="InterPro" id="IPR002781">
    <property type="entry name" value="TM_pro_TauE-like"/>
</dbReference>
<comment type="caution">
    <text evidence="7">The sequence shown here is derived from an EMBL/GenBank/DDBJ whole genome shotgun (WGS) entry which is preliminary data.</text>
</comment>
<evidence type="ECO:0000256" key="4">
    <source>
        <dbReference type="ARBA" id="ARBA00022989"/>
    </source>
</evidence>
<dbReference type="GO" id="GO:0005886">
    <property type="term" value="C:plasma membrane"/>
    <property type="evidence" value="ECO:0007669"/>
    <property type="project" value="UniProtKB-SubCell"/>
</dbReference>
<dbReference type="AlphaFoldDB" id="A0A4Y8UPN9"/>
<feature type="transmembrane region" description="Helical" evidence="6">
    <location>
        <begin position="251"/>
        <end position="272"/>
    </location>
</feature>
<organism evidence="7 8">
    <name type="scientific">Gammaproteobacteria bacterium LSUCC0057</name>
    <dbReference type="NCBI Taxonomy" id="2559237"/>
    <lineage>
        <taxon>Bacteria</taxon>
        <taxon>Pseudomonadati</taxon>
        <taxon>Pseudomonadota</taxon>
        <taxon>Gammaproteobacteria</taxon>
        <taxon>Cellvibrionales</taxon>
        <taxon>Porticoccaceae</taxon>
        <taxon>SAR92 clade</taxon>
    </lineage>
</organism>
<keyword evidence="6" id="KW-1003">Cell membrane</keyword>
<keyword evidence="3 6" id="KW-0812">Transmembrane</keyword>
<gene>
    <name evidence="7" type="ORF">E3W66_04820</name>
</gene>
<protein>
    <recommendedName>
        <fullName evidence="6">Probable membrane transporter protein</fullName>
    </recommendedName>
</protein>
<dbReference type="Pfam" id="PF01925">
    <property type="entry name" value="TauE"/>
    <property type="match status" value="1"/>
</dbReference>
<dbReference type="Proteomes" id="UP000298133">
    <property type="component" value="Unassembled WGS sequence"/>
</dbReference>
<feature type="transmembrane region" description="Helical" evidence="6">
    <location>
        <begin position="195"/>
        <end position="213"/>
    </location>
</feature>
<evidence type="ECO:0000256" key="5">
    <source>
        <dbReference type="ARBA" id="ARBA00023136"/>
    </source>
</evidence>
<evidence type="ECO:0000256" key="2">
    <source>
        <dbReference type="ARBA" id="ARBA00009142"/>
    </source>
</evidence>
<accession>A0A4Y8UPN9</accession>
<keyword evidence="4 6" id="KW-1133">Transmembrane helix</keyword>
<evidence type="ECO:0000256" key="1">
    <source>
        <dbReference type="ARBA" id="ARBA00004141"/>
    </source>
</evidence>